<feature type="compositionally biased region" description="Basic and acidic residues" evidence="1">
    <location>
        <begin position="185"/>
        <end position="207"/>
    </location>
</feature>
<feature type="compositionally biased region" description="Low complexity" evidence="1">
    <location>
        <begin position="116"/>
        <end position="129"/>
    </location>
</feature>
<evidence type="ECO:0000256" key="1">
    <source>
        <dbReference type="SAM" id="MobiDB-lite"/>
    </source>
</evidence>
<feature type="compositionally biased region" description="Low complexity" evidence="1">
    <location>
        <begin position="244"/>
        <end position="253"/>
    </location>
</feature>
<feature type="region of interest" description="Disordered" evidence="1">
    <location>
        <begin position="185"/>
        <end position="297"/>
    </location>
</feature>
<accession>A0A2T2YMP9</accession>
<sequence>MHEYQNRNRNDRDDHLAENQRIGKRIAEENRNQNWNEQYRSGRDYHNSPESNNGGQQHYGADPNSAYRNANINFGDNRDNRDNYNRQQNFQQNNQQHWPVDRGQDNYRHEERVRDNQFNQDNRNRNNFNPGNRYLNDRYQANRPDQGERYDVNRYTESDNRFYAGEEPRLFDDRKQFQAEDYRYGSGNRHWEAPGHDEDYDADNDRNKNRRRHNDQQDNRGFFGRIADQVREDWRTFTHPDDGQNQNNQNNQNWRSEPRNFNRGYESGPRWADEDDSQRRNNERRSNRNYDEDNRRW</sequence>
<feature type="compositionally biased region" description="Basic and acidic residues" evidence="1">
    <location>
        <begin position="228"/>
        <end position="242"/>
    </location>
</feature>
<dbReference type="OrthoDB" id="892383at2"/>
<gene>
    <name evidence="2" type="ORF">AHMF7605_26495</name>
</gene>
<keyword evidence="3" id="KW-1185">Reference proteome</keyword>
<dbReference type="AlphaFoldDB" id="A0A2T2YMP9"/>
<evidence type="ECO:0000313" key="3">
    <source>
        <dbReference type="Proteomes" id="UP000240357"/>
    </source>
</evidence>
<dbReference type="EMBL" id="PYFT01000001">
    <property type="protein sequence ID" value="PSR56794.1"/>
    <property type="molecule type" value="Genomic_DNA"/>
</dbReference>
<feature type="region of interest" description="Disordered" evidence="1">
    <location>
        <begin position="114"/>
        <end position="155"/>
    </location>
</feature>
<feature type="compositionally biased region" description="Basic and acidic residues" evidence="1">
    <location>
        <begin position="277"/>
        <end position="297"/>
    </location>
</feature>
<name>A0A2T2YMP9_9BACT</name>
<comment type="caution">
    <text evidence="2">The sequence shown here is derived from an EMBL/GenBank/DDBJ whole genome shotgun (WGS) entry which is preliminary data.</text>
</comment>
<reference evidence="2 3" key="1">
    <citation type="submission" date="2018-03" db="EMBL/GenBank/DDBJ databases">
        <title>Adhaeribacter sp. HMF7605 Genome sequencing and assembly.</title>
        <authorList>
            <person name="Kang H."/>
            <person name="Kang J."/>
            <person name="Cha I."/>
            <person name="Kim H."/>
            <person name="Joh K."/>
        </authorList>
    </citation>
    <scope>NUCLEOTIDE SEQUENCE [LARGE SCALE GENOMIC DNA]</scope>
    <source>
        <strain evidence="2 3">HMF7605</strain>
    </source>
</reference>
<dbReference type="RefSeq" id="WP_106932970.1">
    <property type="nucleotide sequence ID" value="NZ_PYFT01000001.1"/>
</dbReference>
<dbReference type="Proteomes" id="UP000240357">
    <property type="component" value="Unassembled WGS sequence"/>
</dbReference>
<protein>
    <submittedName>
        <fullName evidence="2">Uncharacterized protein</fullName>
    </submittedName>
</protein>
<organism evidence="2 3">
    <name type="scientific">Adhaeribacter arboris</name>
    <dbReference type="NCBI Taxonomy" id="2072846"/>
    <lineage>
        <taxon>Bacteria</taxon>
        <taxon>Pseudomonadati</taxon>
        <taxon>Bacteroidota</taxon>
        <taxon>Cytophagia</taxon>
        <taxon>Cytophagales</taxon>
        <taxon>Hymenobacteraceae</taxon>
        <taxon>Adhaeribacter</taxon>
    </lineage>
</organism>
<feature type="compositionally biased region" description="Basic and acidic residues" evidence="1">
    <location>
        <begin position="145"/>
        <end position="155"/>
    </location>
</feature>
<proteinExistence type="predicted"/>
<feature type="region of interest" description="Disordered" evidence="1">
    <location>
        <begin position="39"/>
        <end position="85"/>
    </location>
</feature>
<evidence type="ECO:0000313" key="2">
    <source>
        <dbReference type="EMBL" id="PSR56794.1"/>
    </source>
</evidence>